<dbReference type="EMBL" id="PPEK01000021">
    <property type="protein sequence ID" value="PNV66795.1"/>
    <property type="molecule type" value="Genomic_DNA"/>
</dbReference>
<dbReference type="Pfam" id="PF11185">
    <property type="entry name" value="DUF2971"/>
    <property type="match status" value="1"/>
</dbReference>
<gene>
    <name evidence="1" type="ORF">C2L71_11375</name>
</gene>
<dbReference type="InterPro" id="IPR021352">
    <property type="entry name" value="DUF2971"/>
</dbReference>
<reference evidence="2" key="1">
    <citation type="submission" date="2018-01" db="EMBL/GenBank/DDBJ databases">
        <title>Rubneribacter badeniensis gen. nov., sp. nov., and Colonibacter rubneri, gen. nov., sp. nov., WGS of new members of the Eggerthellaceae.</title>
        <authorList>
            <person name="Danylec N."/>
            <person name="Stoll D.A."/>
            <person name="Doetsch A."/>
            <person name="Kulling S.E."/>
            <person name="Huch M."/>
        </authorList>
    </citation>
    <scope>NUCLEOTIDE SEQUENCE [LARGE SCALE GENOMIC DNA]</scope>
    <source>
        <strain evidence="2">ResAG-96</strain>
    </source>
</reference>
<evidence type="ECO:0000313" key="1">
    <source>
        <dbReference type="EMBL" id="PNV66795.1"/>
    </source>
</evidence>
<organism evidence="1 2">
    <name type="scientific">Enteroscipio rubneri</name>
    <dbReference type="NCBI Taxonomy" id="2070686"/>
    <lineage>
        <taxon>Bacteria</taxon>
        <taxon>Bacillati</taxon>
        <taxon>Actinomycetota</taxon>
        <taxon>Coriobacteriia</taxon>
        <taxon>Eggerthellales</taxon>
        <taxon>Eggerthellaceae</taxon>
        <taxon>Enteroscipio</taxon>
    </lineage>
</organism>
<name>A0A2K2U8Z9_9ACTN</name>
<proteinExistence type="predicted"/>
<keyword evidence="2" id="KW-1185">Reference proteome</keyword>
<evidence type="ECO:0008006" key="3">
    <source>
        <dbReference type="Google" id="ProtNLM"/>
    </source>
</evidence>
<evidence type="ECO:0000313" key="2">
    <source>
        <dbReference type="Proteomes" id="UP000236197"/>
    </source>
</evidence>
<dbReference type="Proteomes" id="UP000236197">
    <property type="component" value="Unassembled WGS sequence"/>
</dbReference>
<comment type="caution">
    <text evidence="1">The sequence shown here is derived from an EMBL/GenBank/DDBJ whole genome shotgun (WGS) entry which is preliminary data.</text>
</comment>
<sequence length="314" mass="36028">MAMSILNEFLPRLRYKTLMPYDPYEGTAYHYTSLGNVSSILLRDDSVSLWASRYDCLNDASEGTLPKMRFEQACSRLRESGKIDDKFFELIKDVQPNRTKLFLTRSKDQTRLVRGDFRRYVVSFSEDPDALAMWNYYSKGNRYEGMNIGIDIGSMKGFLDSTLNFDGSVEVQTAKVIYSEEEQISIIEKAILDLKEHCEPRYESSVGYCIGTLLSNLKPVLKLECFEHEKEVRLFVDILDKPQNKPTVKHRTNAGFIIPYIELGFGKSSVRSIMLGPSLGDIRQKRAQEEVAREMMEGHGYQVAVESSKIPVRY</sequence>
<dbReference type="AlphaFoldDB" id="A0A2K2U8Z9"/>
<protein>
    <recommendedName>
        <fullName evidence="3">DUF2971 domain-containing protein</fullName>
    </recommendedName>
</protein>
<accession>A0A2K2U8Z9</accession>